<dbReference type="OrthoDB" id="79893at2759"/>
<feature type="compositionally biased region" description="Acidic residues" evidence="1">
    <location>
        <begin position="17"/>
        <end position="29"/>
    </location>
</feature>
<dbReference type="RefSeq" id="XP_009822525.1">
    <property type="nucleotide sequence ID" value="XM_009824223.1"/>
</dbReference>
<organism evidence="2">
    <name type="scientific">Aphanomyces astaci</name>
    <name type="common">Crayfish plague agent</name>
    <dbReference type="NCBI Taxonomy" id="112090"/>
    <lineage>
        <taxon>Eukaryota</taxon>
        <taxon>Sar</taxon>
        <taxon>Stramenopiles</taxon>
        <taxon>Oomycota</taxon>
        <taxon>Saprolegniomycetes</taxon>
        <taxon>Saprolegniales</taxon>
        <taxon>Verrucalvaceae</taxon>
        <taxon>Aphanomyces</taxon>
    </lineage>
</organism>
<proteinExistence type="predicted"/>
<name>W4H702_APHAT</name>
<dbReference type="AlphaFoldDB" id="W4H702"/>
<sequence>MTLIIMCCRLNNPHDPVDDDDLDWQDDPELGSRSNAMAARKRLSPDFNPFSRNQPVPSTPKVVPPLSASPSTPPPSEPRVLPRLHEPINPFAVNHDVFSEFNMVPQVKASAQPPPLILPPPSKRPPTTAFPPPPASHSAIFSMEMDDQAEGDATGWDEDDWTH</sequence>
<accession>W4H702</accession>
<feature type="compositionally biased region" description="Pro residues" evidence="1">
    <location>
        <begin position="112"/>
        <end position="135"/>
    </location>
</feature>
<feature type="compositionally biased region" description="Acidic residues" evidence="1">
    <location>
        <begin position="144"/>
        <end position="163"/>
    </location>
</feature>
<evidence type="ECO:0000313" key="2">
    <source>
        <dbReference type="EMBL" id="ETV87662.1"/>
    </source>
</evidence>
<dbReference type="GeneID" id="20803156"/>
<evidence type="ECO:0000256" key="1">
    <source>
        <dbReference type="SAM" id="MobiDB-lite"/>
    </source>
</evidence>
<reference evidence="2" key="1">
    <citation type="submission" date="2013-12" db="EMBL/GenBank/DDBJ databases">
        <title>The Genome Sequence of Aphanomyces astaci APO3.</title>
        <authorList>
            <consortium name="The Broad Institute Genomics Platform"/>
            <person name="Russ C."/>
            <person name="Tyler B."/>
            <person name="van West P."/>
            <person name="Dieguez-Uribeondo J."/>
            <person name="Young S.K."/>
            <person name="Zeng Q."/>
            <person name="Gargeya S."/>
            <person name="Fitzgerald M."/>
            <person name="Abouelleil A."/>
            <person name="Alvarado L."/>
            <person name="Chapman S.B."/>
            <person name="Gainer-Dewar J."/>
            <person name="Goldberg J."/>
            <person name="Griggs A."/>
            <person name="Gujja S."/>
            <person name="Hansen M."/>
            <person name="Howarth C."/>
            <person name="Imamovic A."/>
            <person name="Ireland A."/>
            <person name="Larimer J."/>
            <person name="McCowan C."/>
            <person name="Murphy C."/>
            <person name="Pearson M."/>
            <person name="Poon T.W."/>
            <person name="Priest M."/>
            <person name="Roberts A."/>
            <person name="Saif S."/>
            <person name="Shea T."/>
            <person name="Sykes S."/>
            <person name="Wortman J."/>
            <person name="Nusbaum C."/>
            <person name="Birren B."/>
        </authorList>
    </citation>
    <scope>NUCLEOTIDE SEQUENCE [LARGE SCALE GENOMIC DNA]</scope>
    <source>
        <strain evidence="2">APO3</strain>
    </source>
</reference>
<feature type="region of interest" description="Disordered" evidence="1">
    <location>
        <begin position="12"/>
        <end position="83"/>
    </location>
</feature>
<protein>
    <submittedName>
        <fullName evidence="2">Uncharacterized protein</fullName>
    </submittedName>
</protein>
<dbReference type="EMBL" id="KI913115">
    <property type="protein sequence ID" value="ETV87662.1"/>
    <property type="molecule type" value="Genomic_DNA"/>
</dbReference>
<feature type="region of interest" description="Disordered" evidence="1">
    <location>
        <begin position="110"/>
        <end position="163"/>
    </location>
</feature>
<gene>
    <name evidence="2" type="ORF">H257_01160</name>
</gene>
<dbReference type="VEuPathDB" id="FungiDB:H257_01160"/>